<feature type="domain" description="ATPase AAA-type core" evidence="1">
    <location>
        <begin position="48"/>
        <end position="353"/>
    </location>
</feature>
<evidence type="ECO:0000259" key="1">
    <source>
        <dbReference type="Pfam" id="PF13304"/>
    </source>
</evidence>
<dbReference type="Proteomes" id="UP000034349">
    <property type="component" value="Unassembled WGS sequence"/>
</dbReference>
<reference evidence="2 3" key="1">
    <citation type="journal article" date="2015" name="Nature">
        <title>rRNA introns, odd ribosomes, and small enigmatic genomes across a large radiation of phyla.</title>
        <authorList>
            <person name="Brown C.T."/>
            <person name="Hug L.A."/>
            <person name="Thomas B.C."/>
            <person name="Sharon I."/>
            <person name="Castelle C.J."/>
            <person name="Singh A."/>
            <person name="Wilkins M.J."/>
            <person name="Williams K.H."/>
            <person name="Banfield J.F."/>
        </authorList>
    </citation>
    <scope>NUCLEOTIDE SEQUENCE [LARGE SCALE GENOMIC DNA]</scope>
</reference>
<name>A0A0F9YYV0_9BACT</name>
<sequence>MIHSFSCKNFYSFGDLTTVNFVVNDKAPNNNGYFLASSDNRLSKIETVIGPNASGKTNLLKVMPFFKWLVADSFIASPSAPLPVKPFMFGEQKNNSTELSADFEIDGDIYTYNFILDDKKILSEELKKKNKTNQKTTSKKVFSRLWNEETKKYELDDNIFNLPKDFEKLLRTNASVISTAIRFNHKESQKILSFWQKVETNVIEAGWIGDHLLPNADQQLLEALDFYSESENETLKKEAEKLLSRFDLGLKSFEIMKEKKENSISIDASIFHSFGSQSGNLPIRYESSGTKQLFILLKTILLVLDKGGVAILDEFDVNLHPEMVLSLFELFIQPETNPHNAQLLFSTHSHRVLSKLDKYQIVLIEKNEKGVSESWRLDEMAGVRADDNYYTKYIAGAYGAIPKL</sequence>
<dbReference type="GO" id="GO:0005524">
    <property type="term" value="F:ATP binding"/>
    <property type="evidence" value="ECO:0007669"/>
    <property type="project" value="InterPro"/>
</dbReference>
<organism evidence="2 3">
    <name type="scientific">Candidatus Roizmanbacteria bacterium GW2011_GWA2_32_13</name>
    <dbReference type="NCBI Taxonomy" id="1618475"/>
    <lineage>
        <taxon>Bacteria</taxon>
        <taxon>Candidatus Roizmaniibacteriota</taxon>
    </lineage>
</organism>
<proteinExistence type="predicted"/>
<dbReference type="InterPro" id="IPR027417">
    <property type="entry name" value="P-loop_NTPase"/>
</dbReference>
<dbReference type="EMBL" id="LBOK01000016">
    <property type="protein sequence ID" value="KKP36578.1"/>
    <property type="molecule type" value="Genomic_DNA"/>
</dbReference>
<comment type="caution">
    <text evidence="2">The sequence shown here is derived from an EMBL/GenBank/DDBJ whole genome shotgun (WGS) entry which is preliminary data.</text>
</comment>
<gene>
    <name evidence="2" type="ORF">UR23_C0016G0003</name>
</gene>
<dbReference type="PANTHER" id="PTHR40396:SF1">
    <property type="entry name" value="ATPASE AAA-TYPE CORE DOMAIN-CONTAINING PROTEIN"/>
    <property type="match status" value="1"/>
</dbReference>
<protein>
    <submittedName>
        <fullName evidence="2">Abortive infection protein</fullName>
    </submittedName>
</protein>
<dbReference type="Pfam" id="PF13304">
    <property type="entry name" value="AAA_21"/>
    <property type="match status" value="1"/>
</dbReference>
<dbReference type="Gene3D" id="3.40.50.300">
    <property type="entry name" value="P-loop containing nucleotide triphosphate hydrolases"/>
    <property type="match status" value="1"/>
</dbReference>
<accession>A0A0F9YYV0</accession>
<evidence type="ECO:0000313" key="3">
    <source>
        <dbReference type="Proteomes" id="UP000034349"/>
    </source>
</evidence>
<dbReference type="GO" id="GO:0016887">
    <property type="term" value="F:ATP hydrolysis activity"/>
    <property type="evidence" value="ECO:0007669"/>
    <property type="project" value="InterPro"/>
</dbReference>
<dbReference type="InterPro" id="IPR003959">
    <property type="entry name" value="ATPase_AAA_core"/>
</dbReference>
<dbReference type="SUPFAM" id="SSF52540">
    <property type="entry name" value="P-loop containing nucleoside triphosphate hydrolases"/>
    <property type="match status" value="1"/>
</dbReference>
<dbReference type="PANTHER" id="PTHR40396">
    <property type="entry name" value="ATPASE-LIKE PROTEIN"/>
    <property type="match status" value="1"/>
</dbReference>
<dbReference type="AlphaFoldDB" id="A0A0F9YYV0"/>
<dbReference type="PATRIC" id="fig|1618475.3.peg.222"/>
<evidence type="ECO:0000313" key="2">
    <source>
        <dbReference type="EMBL" id="KKP36578.1"/>
    </source>
</evidence>